<name>A0A2K9Z763_RHILE</name>
<protein>
    <recommendedName>
        <fullName evidence="3">Ku domain-containing protein</fullName>
    </recommendedName>
</protein>
<dbReference type="Pfam" id="PF02735">
    <property type="entry name" value="Ku"/>
    <property type="match status" value="1"/>
</dbReference>
<accession>A0A2K9Z763</accession>
<proteinExistence type="predicted"/>
<evidence type="ECO:0000256" key="1">
    <source>
        <dbReference type="ARBA" id="ARBA00023125"/>
    </source>
</evidence>
<evidence type="ECO:0000313" key="5">
    <source>
        <dbReference type="Proteomes" id="UP000238523"/>
    </source>
</evidence>
<keyword evidence="1" id="KW-0238">DNA-binding</keyword>
<gene>
    <name evidence="4" type="ORF">CUJ84_Chr003608</name>
</gene>
<dbReference type="InterPro" id="IPR006164">
    <property type="entry name" value="DNA_bd_Ku70/Ku80"/>
</dbReference>
<dbReference type="GO" id="GO:0006303">
    <property type="term" value="P:double-strand break repair via nonhomologous end joining"/>
    <property type="evidence" value="ECO:0007669"/>
    <property type="project" value="InterPro"/>
</dbReference>
<dbReference type="AlphaFoldDB" id="A0A2K9Z763"/>
<evidence type="ECO:0000259" key="3">
    <source>
        <dbReference type="Pfam" id="PF02735"/>
    </source>
</evidence>
<evidence type="ECO:0000256" key="2">
    <source>
        <dbReference type="SAM" id="MobiDB-lite"/>
    </source>
</evidence>
<feature type="region of interest" description="Disordered" evidence="2">
    <location>
        <begin position="54"/>
        <end position="90"/>
    </location>
</feature>
<dbReference type="InterPro" id="IPR016194">
    <property type="entry name" value="SPOC-like_C_dom_sf"/>
</dbReference>
<sequence>MAPKYYWKGYLKLSLVTCPVAMTPATSESEKVRFHTLNKETGNRVVSRYIDSVTGTSPSRTRTKPRATLAGRTTTLSSPRTIWMPSRSTQ</sequence>
<organism evidence="4 5">
    <name type="scientific">Rhizobium leguminosarum</name>
    <dbReference type="NCBI Taxonomy" id="384"/>
    <lineage>
        <taxon>Bacteria</taxon>
        <taxon>Pseudomonadati</taxon>
        <taxon>Pseudomonadota</taxon>
        <taxon>Alphaproteobacteria</taxon>
        <taxon>Hyphomicrobiales</taxon>
        <taxon>Rhizobiaceae</taxon>
        <taxon>Rhizobium/Agrobacterium group</taxon>
        <taxon>Rhizobium</taxon>
    </lineage>
</organism>
<feature type="domain" description="Ku" evidence="3">
    <location>
        <begin position="13"/>
        <end position="59"/>
    </location>
</feature>
<evidence type="ECO:0000313" key="4">
    <source>
        <dbReference type="EMBL" id="AUW43941.1"/>
    </source>
</evidence>
<reference evidence="4 5" key="1">
    <citation type="submission" date="2017-11" db="EMBL/GenBank/DDBJ databases">
        <title>Complete genome of Rhizobium leguminosarum Norway, an ineffective micro-symbiont.</title>
        <authorList>
            <person name="Hoffrichter A."/>
            <person name="Liang J."/>
            <person name="Brachmann A."/>
            <person name="Marin M."/>
        </authorList>
    </citation>
    <scope>NUCLEOTIDE SEQUENCE [LARGE SCALE GENOMIC DNA]</scope>
    <source>
        <strain evidence="4 5">Norway</strain>
    </source>
</reference>
<feature type="compositionally biased region" description="Polar residues" evidence="2">
    <location>
        <begin position="71"/>
        <end position="90"/>
    </location>
</feature>
<dbReference type="Proteomes" id="UP000238523">
    <property type="component" value="Chromosome"/>
</dbReference>
<dbReference type="EMBL" id="CP025012">
    <property type="protein sequence ID" value="AUW43941.1"/>
    <property type="molecule type" value="Genomic_DNA"/>
</dbReference>
<dbReference type="GO" id="GO:0003677">
    <property type="term" value="F:DNA binding"/>
    <property type="evidence" value="ECO:0007669"/>
    <property type="project" value="UniProtKB-KW"/>
</dbReference>
<dbReference type="SUPFAM" id="SSF100939">
    <property type="entry name" value="SPOC domain-like"/>
    <property type="match status" value="1"/>
</dbReference>